<evidence type="ECO:0000259" key="8">
    <source>
        <dbReference type="Pfam" id="PF01432"/>
    </source>
</evidence>
<comment type="similarity">
    <text evidence="1 7">Belongs to the peptidase M3 family.</text>
</comment>
<feature type="domain" description="Peptidase M3A/M3B catalytic" evidence="8">
    <location>
        <begin position="239"/>
        <end position="577"/>
    </location>
</feature>
<keyword evidence="6 7" id="KW-0482">Metalloprotease</keyword>
<dbReference type="Pfam" id="PF01432">
    <property type="entry name" value="Peptidase_M3"/>
    <property type="match status" value="1"/>
</dbReference>
<dbReference type="GO" id="GO:0046872">
    <property type="term" value="F:metal ion binding"/>
    <property type="evidence" value="ECO:0007669"/>
    <property type="project" value="UniProtKB-UniRule"/>
</dbReference>
<keyword evidence="10" id="KW-1185">Reference proteome</keyword>
<evidence type="ECO:0000256" key="3">
    <source>
        <dbReference type="ARBA" id="ARBA00022723"/>
    </source>
</evidence>
<dbReference type="Gene3D" id="3.40.390.10">
    <property type="entry name" value="Collagenase (Catalytic Domain)"/>
    <property type="match status" value="1"/>
</dbReference>
<evidence type="ECO:0000313" key="9">
    <source>
        <dbReference type="EMBL" id="CAJ1960041.1"/>
    </source>
</evidence>
<reference evidence="9" key="1">
    <citation type="submission" date="2023-08" db="EMBL/GenBank/DDBJ databases">
        <authorList>
            <person name="Audoor S."/>
            <person name="Bilcke G."/>
        </authorList>
    </citation>
    <scope>NUCLEOTIDE SEQUENCE</scope>
</reference>
<gene>
    <name evidence="9" type="ORF">CYCCA115_LOCUS18457</name>
</gene>
<dbReference type="InterPro" id="IPR024077">
    <property type="entry name" value="Neurolysin/TOP_dom2"/>
</dbReference>
<keyword evidence="5 7" id="KW-0862">Zinc</keyword>
<dbReference type="GO" id="GO:0006508">
    <property type="term" value="P:proteolysis"/>
    <property type="evidence" value="ECO:0007669"/>
    <property type="project" value="UniProtKB-KW"/>
</dbReference>
<sequence length="669" mass="76082">MIQSSLPLQNLCARLPIGRRNLSGFDLSALSSRLLEVVRSGSLNPPNPVLKSLRNKADDCWHPEFRRMLPYHLENAIQSTRTQYSVDLAELEVAITAGVDKETQWKTTLDLLNRIDEIEAPLYQIKEVGQLFSELAALPDQQKQWQEAHRKTRSIRGALRPFTGSKIIYQTLTEMAGSSTDAHFPIYLRLAFERNGLCADEGHPDKRQQLVEIDEKLKSLNRQLQSVVERSGANKSDRLSIVKYMYNIIGLTHLQAQHLGYSTVSSMMMHERNAMSSSVEEVLNQNESLANILRPYVPKASVTLDEEAGAFLPSSKPKAPTDSEKELWIAKQSFKKLVYLDGTIQAIVDFCDSILGINIVENKDASSLGWNQNVRIFDVANKTDGSSIGTIFFDPYNDKYWRSSEASETTMSRLFSIRPNQTRFPVAVIGLSIEPTWDDVPTPLSWKDFQDVLFHFGNALQMLLSQKAKIDNKTPYYLQPSDVSHFLGKFMVLWLYNDGFLERLAQLSQDQFTFQPELMRVLRQEFKKQRATNLMENIFLCTLELAIFTDFDPRGDETLVSLQGRIARKYVPYDMPDSNDLGPMIEIFQCKNLDPKISTNCPVHSEMLACMAYKRFMTTDLQNAGAVEKLGQGIRNLFLSPETSSKEYFESLCDATEISVKSLRDVHDF</sequence>
<dbReference type="GO" id="GO:0006518">
    <property type="term" value="P:peptide metabolic process"/>
    <property type="evidence" value="ECO:0007669"/>
    <property type="project" value="TreeGrafter"/>
</dbReference>
<comment type="cofactor">
    <cofactor evidence="7">
        <name>Zn(2+)</name>
        <dbReference type="ChEBI" id="CHEBI:29105"/>
    </cofactor>
    <text evidence="7">Binds 1 zinc ion.</text>
</comment>
<dbReference type="Gene3D" id="1.10.1370.10">
    <property type="entry name" value="Neurolysin, domain 3"/>
    <property type="match status" value="1"/>
</dbReference>
<dbReference type="InterPro" id="IPR001567">
    <property type="entry name" value="Pept_M3A_M3B_dom"/>
</dbReference>
<dbReference type="EMBL" id="CAKOGP040002040">
    <property type="protein sequence ID" value="CAJ1960041.1"/>
    <property type="molecule type" value="Genomic_DNA"/>
</dbReference>
<evidence type="ECO:0000256" key="4">
    <source>
        <dbReference type="ARBA" id="ARBA00022801"/>
    </source>
</evidence>
<dbReference type="GO" id="GO:0004222">
    <property type="term" value="F:metalloendopeptidase activity"/>
    <property type="evidence" value="ECO:0007669"/>
    <property type="project" value="InterPro"/>
</dbReference>
<evidence type="ECO:0000256" key="2">
    <source>
        <dbReference type="ARBA" id="ARBA00022670"/>
    </source>
</evidence>
<dbReference type="PANTHER" id="PTHR11804:SF84">
    <property type="entry name" value="SACCHAROLYSIN"/>
    <property type="match status" value="1"/>
</dbReference>
<dbReference type="InterPro" id="IPR024079">
    <property type="entry name" value="MetalloPept_cat_dom_sf"/>
</dbReference>
<keyword evidence="3 7" id="KW-0479">Metal-binding</keyword>
<evidence type="ECO:0000256" key="1">
    <source>
        <dbReference type="ARBA" id="ARBA00006040"/>
    </source>
</evidence>
<organism evidence="9 10">
    <name type="scientific">Cylindrotheca closterium</name>
    <dbReference type="NCBI Taxonomy" id="2856"/>
    <lineage>
        <taxon>Eukaryota</taxon>
        <taxon>Sar</taxon>
        <taxon>Stramenopiles</taxon>
        <taxon>Ochrophyta</taxon>
        <taxon>Bacillariophyta</taxon>
        <taxon>Bacillariophyceae</taxon>
        <taxon>Bacillariophycidae</taxon>
        <taxon>Bacillariales</taxon>
        <taxon>Bacillariaceae</taxon>
        <taxon>Cylindrotheca</taxon>
    </lineage>
</organism>
<protein>
    <recommendedName>
        <fullName evidence="8">Peptidase M3A/M3B catalytic domain-containing protein</fullName>
    </recommendedName>
</protein>
<evidence type="ECO:0000256" key="7">
    <source>
        <dbReference type="RuleBase" id="RU003435"/>
    </source>
</evidence>
<name>A0AAD2G225_9STRA</name>
<dbReference type="SUPFAM" id="SSF55486">
    <property type="entry name" value="Metalloproteases ('zincins'), catalytic domain"/>
    <property type="match status" value="1"/>
</dbReference>
<keyword evidence="2 7" id="KW-0645">Protease</keyword>
<dbReference type="AlphaFoldDB" id="A0AAD2G225"/>
<comment type="caution">
    <text evidence="9">The sequence shown here is derived from an EMBL/GenBank/DDBJ whole genome shotgun (WGS) entry which is preliminary data.</text>
</comment>
<keyword evidence="4 7" id="KW-0378">Hydrolase</keyword>
<evidence type="ECO:0000313" key="10">
    <source>
        <dbReference type="Proteomes" id="UP001295423"/>
    </source>
</evidence>
<dbReference type="InterPro" id="IPR045090">
    <property type="entry name" value="Pept_M3A_M3B"/>
</dbReference>
<evidence type="ECO:0000256" key="5">
    <source>
        <dbReference type="ARBA" id="ARBA00022833"/>
    </source>
</evidence>
<dbReference type="PANTHER" id="PTHR11804">
    <property type="entry name" value="PROTEASE M3 THIMET OLIGOPEPTIDASE-RELATED"/>
    <property type="match status" value="1"/>
</dbReference>
<dbReference type="Proteomes" id="UP001295423">
    <property type="component" value="Unassembled WGS sequence"/>
</dbReference>
<proteinExistence type="inferred from homology"/>
<accession>A0AAD2G225</accession>
<evidence type="ECO:0000256" key="6">
    <source>
        <dbReference type="ARBA" id="ARBA00023049"/>
    </source>
</evidence>